<dbReference type="SUPFAM" id="SSF52047">
    <property type="entry name" value="RNI-like"/>
    <property type="match status" value="1"/>
</dbReference>
<dbReference type="STRING" id="1353952.A0A165C109"/>
<protein>
    <recommendedName>
        <fullName evidence="3">F-box domain-containing protein</fullName>
    </recommendedName>
</protein>
<evidence type="ECO:0000313" key="2">
    <source>
        <dbReference type="Proteomes" id="UP000076842"/>
    </source>
</evidence>
<evidence type="ECO:0000313" key="1">
    <source>
        <dbReference type="EMBL" id="KZT50077.1"/>
    </source>
</evidence>
<keyword evidence="2" id="KW-1185">Reference proteome</keyword>
<dbReference type="Gene3D" id="3.80.10.10">
    <property type="entry name" value="Ribonuclease Inhibitor"/>
    <property type="match status" value="1"/>
</dbReference>
<dbReference type="InterPro" id="IPR032675">
    <property type="entry name" value="LRR_dom_sf"/>
</dbReference>
<sequence>MHRLWTIPELTSAICDNLSEDIGSLASLATTCRLISSLSQCVLWRYVDRRSFAVLVDLSDPASRHFPCSIAQRKKRFDALSHHVHTIDLCDHPIGGLNPLHDSTYNRLCYAWSSRDTPLSPLFPSLRHLSVLAGTTRDLEAAQLLFHKDLHTFSLELNPLETWHGDEDIMTSASQVFESAFISLLGRLSQGSDTLTSLTLLLDTFISNALSPALSSLLSGFPNLQKFEADRGMFTEPVLRHVGNLKNLRHVWYQCAYADSTPPGMSLTLTPTTPWFSSLRSVRLDHGFQDALSVLKLISGPLEHLYLGFALDDLVDPDVRQISRDASSFAATLREFELDATYAAQENPDHYPTWDSFASLYACRWLETLSLHLIGPAGRSTILGDSDIRPIAENWPRLKRFKLLWHPRADRFHFISTEGPRNFSLYGLLHLYALCPHLHTVTLSAVVVPAALPKPPTFDRGTICEQSGGRRALYLDMERLKWKDDSALPQLAAYLGGSAGLPPLTLRPHRPVDGILQDHWFASYSPADLRKKLEKVNAMASAVAWFARLRVSQKTLTFPAA</sequence>
<dbReference type="InParanoid" id="A0A165C109"/>
<dbReference type="AlphaFoldDB" id="A0A165C109"/>
<organism evidence="1 2">
    <name type="scientific">Calocera cornea HHB12733</name>
    <dbReference type="NCBI Taxonomy" id="1353952"/>
    <lineage>
        <taxon>Eukaryota</taxon>
        <taxon>Fungi</taxon>
        <taxon>Dikarya</taxon>
        <taxon>Basidiomycota</taxon>
        <taxon>Agaricomycotina</taxon>
        <taxon>Dacrymycetes</taxon>
        <taxon>Dacrymycetales</taxon>
        <taxon>Dacrymycetaceae</taxon>
        <taxon>Calocera</taxon>
    </lineage>
</organism>
<dbReference type="EMBL" id="KV424244">
    <property type="protein sequence ID" value="KZT50077.1"/>
    <property type="molecule type" value="Genomic_DNA"/>
</dbReference>
<accession>A0A165C109</accession>
<proteinExistence type="predicted"/>
<dbReference type="Proteomes" id="UP000076842">
    <property type="component" value="Unassembled WGS sequence"/>
</dbReference>
<evidence type="ECO:0008006" key="3">
    <source>
        <dbReference type="Google" id="ProtNLM"/>
    </source>
</evidence>
<reference evidence="1 2" key="1">
    <citation type="journal article" date="2016" name="Mol. Biol. Evol.">
        <title>Comparative Genomics of Early-Diverging Mushroom-Forming Fungi Provides Insights into the Origins of Lignocellulose Decay Capabilities.</title>
        <authorList>
            <person name="Nagy L.G."/>
            <person name="Riley R."/>
            <person name="Tritt A."/>
            <person name="Adam C."/>
            <person name="Daum C."/>
            <person name="Floudas D."/>
            <person name="Sun H."/>
            <person name="Yadav J.S."/>
            <person name="Pangilinan J."/>
            <person name="Larsson K.H."/>
            <person name="Matsuura K."/>
            <person name="Barry K."/>
            <person name="Labutti K."/>
            <person name="Kuo R."/>
            <person name="Ohm R.A."/>
            <person name="Bhattacharya S.S."/>
            <person name="Shirouzu T."/>
            <person name="Yoshinaga Y."/>
            <person name="Martin F.M."/>
            <person name="Grigoriev I.V."/>
            <person name="Hibbett D.S."/>
        </authorList>
    </citation>
    <scope>NUCLEOTIDE SEQUENCE [LARGE SCALE GENOMIC DNA]</scope>
    <source>
        <strain evidence="1 2">HHB12733</strain>
    </source>
</reference>
<name>A0A165C109_9BASI</name>
<gene>
    <name evidence="1" type="ORF">CALCODRAFT_505079</name>
</gene>